<evidence type="ECO:0000313" key="3">
    <source>
        <dbReference type="Proteomes" id="UP000032305"/>
    </source>
</evidence>
<evidence type="ECO:0000256" key="1">
    <source>
        <dbReference type="SAM" id="MobiDB-lite"/>
    </source>
</evidence>
<evidence type="ECO:0000313" key="2">
    <source>
        <dbReference type="EMBL" id="GAM01741.1"/>
    </source>
</evidence>
<name>A0A0A1W9F1_9SPHN</name>
<proteinExistence type="predicted"/>
<accession>A0A0A1W9F1</accession>
<protein>
    <submittedName>
        <fullName evidence="2">Uncharacterized protein</fullName>
    </submittedName>
</protein>
<dbReference type="Proteomes" id="UP000032305">
    <property type="component" value="Unassembled WGS sequence"/>
</dbReference>
<keyword evidence="3" id="KW-1185">Reference proteome</keyword>
<sequence length="219" mass="23445">MPNMGAPMGLFFRGFGQKPNYGGPIGGMSQPAMPQLPEDKGFFSRGGMGVQLLGSIGDAVSSAYGGGTPFAATQNQFRQRQQQLQDYRMKQADEMAQWTAQQEWERAHPKPVNNDTVNDYRFIEQQLGPEAAKQYLGNVAAGPVTAIDGFDAQGNPTKTFLPRGSFNQKPAASTPPAGAIDYLRKNPGLAAQFDQKYGAGASQRILQGGAAPIGSQTFP</sequence>
<comment type="caution">
    <text evidence="2">The sequence shown here is derived from an EMBL/GenBank/DDBJ whole genome shotgun (WGS) entry which is preliminary data.</text>
</comment>
<feature type="region of interest" description="Disordered" evidence="1">
    <location>
        <begin position="161"/>
        <end position="180"/>
    </location>
</feature>
<dbReference type="EMBL" id="BBPI01000068">
    <property type="protein sequence ID" value="GAM01741.1"/>
    <property type="molecule type" value="Genomic_DNA"/>
</dbReference>
<gene>
    <name evidence="2" type="ORF">SP5_068_01090</name>
</gene>
<dbReference type="AlphaFoldDB" id="A0A0A1W9F1"/>
<reference evidence="2 3" key="1">
    <citation type="submission" date="2014-11" db="EMBL/GenBank/DDBJ databases">
        <title>Whole genome shotgun sequence of Sphingomonas parapaucimobilis NBRC 15100.</title>
        <authorList>
            <person name="Katano-Makiyama Y."/>
            <person name="Hosoyama A."/>
            <person name="Hashimoto M."/>
            <person name="Hosoyama Y."/>
            <person name="Noguchi M."/>
            <person name="Numata M."/>
            <person name="Tsuchikane K."/>
            <person name="Hirakata S."/>
            <person name="Uohara A."/>
            <person name="Shimodaira J."/>
            <person name="Ohji S."/>
            <person name="Ichikawa N."/>
            <person name="Kimura A."/>
            <person name="Yamazoe A."/>
            <person name="Fujita N."/>
        </authorList>
    </citation>
    <scope>NUCLEOTIDE SEQUENCE [LARGE SCALE GENOMIC DNA]</scope>
    <source>
        <strain evidence="2 3">NBRC 15100</strain>
    </source>
</reference>
<organism evidence="2 3">
    <name type="scientific">Sphingomonas parapaucimobilis NBRC 15100</name>
    <dbReference type="NCBI Taxonomy" id="1219049"/>
    <lineage>
        <taxon>Bacteria</taxon>
        <taxon>Pseudomonadati</taxon>
        <taxon>Pseudomonadota</taxon>
        <taxon>Alphaproteobacteria</taxon>
        <taxon>Sphingomonadales</taxon>
        <taxon>Sphingomonadaceae</taxon>
        <taxon>Sphingomonas</taxon>
    </lineage>
</organism>